<evidence type="ECO:0000313" key="1">
    <source>
        <dbReference type="EMBL" id="GBO15398.1"/>
    </source>
</evidence>
<organism evidence="1 2">
    <name type="scientific">Araneus ventricosus</name>
    <name type="common">Orbweaver spider</name>
    <name type="synonym">Epeira ventricosa</name>
    <dbReference type="NCBI Taxonomy" id="182803"/>
    <lineage>
        <taxon>Eukaryota</taxon>
        <taxon>Metazoa</taxon>
        <taxon>Ecdysozoa</taxon>
        <taxon>Arthropoda</taxon>
        <taxon>Chelicerata</taxon>
        <taxon>Arachnida</taxon>
        <taxon>Araneae</taxon>
        <taxon>Araneomorphae</taxon>
        <taxon>Entelegynae</taxon>
        <taxon>Araneoidea</taxon>
        <taxon>Araneidae</taxon>
        <taxon>Araneus</taxon>
    </lineage>
</organism>
<evidence type="ECO:0000313" key="2">
    <source>
        <dbReference type="Proteomes" id="UP000499080"/>
    </source>
</evidence>
<protein>
    <submittedName>
        <fullName evidence="1">Uncharacterized protein</fullName>
    </submittedName>
</protein>
<name>A0A4Y2UR91_ARAVE</name>
<proteinExistence type="predicted"/>
<keyword evidence="2" id="KW-1185">Reference proteome</keyword>
<comment type="caution">
    <text evidence="1">The sequence shown here is derived from an EMBL/GenBank/DDBJ whole genome shotgun (WGS) entry which is preliminary data.</text>
</comment>
<sequence length="106" mass="11771">MVWRKLTQEMLTKNSCGTLEHGGGGVMVWVFTSAAGVCNLCFVEEIWIGVCCSLELDNQNSSKTTILNTPPRFVKNGASIMLNSSFIAHPGLLIKSIEERNRRNRL</sequence>
<dbReference type="AlphaFoldDB" id="A0A4Y2UR91"/>
<dbReference type="Proteomes" id="UP000499080">
    <property type="component" value="Unassembled WGS sequence"/>
</dbReference>
<accession>A0A4Y2UR91</accession>
<dbReference type="EMBL" id="BGPR01039443">
    <property type="protein sequence ID" value="GBO15398.1"/>
    <property type="molecule type" value="Genomic_DNA"/>
</dbReference>
<reference evidence="1 2" key="1">
    <citation type="journal article" date="2019" name="Sci. Rep.">
        <title>Orb-weaving spider Araneus ventricosus genome elucidates the spidroin gene catalogue.</title>
        <authorList>
            <person name="Kono N."/>
            <person name="Nakamura H."/>
            <person name="Ohtoshi R."/>
            <person name="Moran D.A.P."/>
            <person name="Shinohara A."/>
            <person name="Yoshida Y."/>
            <person name="Fujiwara M."/>
            <person name="Mori M."/>
            <person name="Tomita M."/>
            <person name="Arakawa K."/>
        </authorList>
    </citation>
    <scope>NUCLEOTIDE SEQUENCE [LARGE SCALE GENOMIC DNA]</scope>
</reference>
<gene>
    <name evidence="1" type="ORF">AVEN_193904_1</name>
</gene>